<protein>
    <submittedName>
        <fullName evidence="3">XapX domain-containing protein</fullName>
    </submittedName>
</protein>
<proteinExistence type="predicted"/>
<keyword evidence="2" id="KW-0472">Membrane</keyword>
<evidence type="ECO:0000313" key="4">
    <source>
        <dbReference type="Proteomes" id="UP000542125"/>
    </source>
</evidence>
<keyword evidence="2" id="KW-1133">Transmembrane helix</keyword>
<dbReference type="NCBIfam" id="TIGR03510">
    <property type="entry name" value="XapX"/>
    <property type="match status" value="1"/>
</dbReference>
<feature type="region of interest" description="Disordered" evidence="1">
    <location>
        <begin position="74"/>
        <end position="104"/>
    </location>
</feature>
<dbReference type="Proteomes" id="UP000542125">
    <property type="component" value="Unassembled WGS sequence"/>
</dbReference>
<dbReference type="EMBL" id="JACBYR010000001">
    <property type="protein sequence ID" value="NYE83265.1"/>
    <property type="molecule type" value="Genomic_DNA"/>
</dbReference>
<reference evidence="3 4" key="1">
    <citation type="submission" date="2020-07" db="EMBL/GenBank/DDBJ databases">
        <title>Genomic Encyclopedia of Type Strains, Phase IV (KMG-V): Genome sequencing to study the core and pangenomes of soil and plant-associated prokaryotes.</title>
        <authorList>
            <person name="Whitman W."/>
        </authorList>
    </citation>
    <scope>NUCLEOTIDE SEQUENCE [LARGE SCALE GENOMIC DNA]</scope>
    <source>
        <strain evidence="3 4">SAS40</strain>
    </source>
</reference>
<evidence type="ECO:0000313" key="3">
    <source>
        <dbReference type="EMBL" id="NYE83265.1"/>
    </source>
</evidence>
<organism evidence="3 4">
    <name type="scientific">Pigmentiphaga litoralis</name>
    <dbReference type="NCBI Taxonomy" id="516702"/>
    <lineage>
        <taxon>Bacteria</taxon>
        <taxon>Pseudomonadati</taxon>
        <taxon>Pseudomonadota</taxon>
        <taxon>Betaproteobacteria</taxon>
        <taxon>Burkholderiales</taxon>
        <taxon>Alcaligenaceae</taxon>
        <taxon>Pigmentiphaga</taxon>
    </lineage>
</organism>
<keyword evidence="2" id="KW-0812">Transmembrane</keyword>
<keyword evidence="4" id="KW-1185">Reference proteome</keyword>
<gene>
    <name evidence="3" type="ORF">FHW18_002536</name>
</gene>
<dbReference type="Pfam" id="PF07235">
    <property type="entry name" value="DUF1427"/>
    <property type="match status" value="1"/>
</dbReference>
<comment type="caution">
    <text evidence="3">The sequence shown here is derived from an EMBL/GenBank/DDBJ whole genome shotgun (WGS) entry which is preliminary data.</text>
</comment>
<evidence type="ECO:0000256" key="1">
    <source>
        <dbReference type="SAM" id="MobiDB-lite"/>
    </source>
</evidence>
<feature type="compositionally biased region" description="Low complexity" evidence="1">
    <location>
        <begin position="78"/>
        <end position="88"/>
    </location>
</feature>
<dbReference type="InterPro" id="IPR020017">
    <property type="entry name" value="XapX_domain"/>
</dbReference>
<dbReference type="AlphaFoldDB" id="A0A7Y9LNG1"/>
<name>A0A7Y9LNG1_9BURK</name>
<feature type="transmembrane region" description="Helical" evidence="2">
    <location>
        <begin position="27"/>
        <end position="47"/>
    </location>
</feature>
<dbReference type="InterPro" id="IPR009872">
    <property type="entry name" value="DUF1427"/>
</dbReference>
<accession>A0A7Y9LNG1</accession>
<evidence type="ECO:0000256" key="2">
    <source>
        <dbReference type="SAM" id="Phobius"/>
    </source>
</evidence>
<dbReference type="RefSeq" id="WP_179586782.1">
    <property type="nucleotide sequence ID" value="NZ_JACBYR010000001.1"/>
</dbReference>
<sequence>MYLVSIAVGVLVGILYALLHVRSPAPPAVALLGLLGMLVGEQIVPIAKRLIDGQPLSQAWFVSECAPHITGVQPKPPVAAATPADAIASTTSGAPVDRDPTHRG</sequence>